<accession>A0A016X3S8</accession>
<evidence type="ECO:0008006" key="4">
    <source>
        <dbReference type="Google" id="ProtNLM"/>
    </source>
</evidence>
<dbReference type="Proteomes" id="UP000024635">
    <property type="component" value="Unassembled WGS sequence"/>
</dbReference>
<keyword evidence="3" id="KW-1185">Reference proteome</keyword>
<dbReference type="AlphaFoldDB" id="A0A016X3S8"/>
<gene>
    <name evidence="2" type="primary">Acey_s0413.g1000</name>
    <name evidence="2" type="ORF">Y032_0413g1000</name>
</gene>
<comment type="caution">
    <text evidence="2">The sequence shown here is derived from an EMBL/GenBank/DDBJ whole genome shotgun (WGS) entry which is preliminary data.</text>
</comment>
<evidence type="ECO:0000313" key="3">
    <source>
        <dbReference type="Proteomes" id="UP000024635"/>
    </source>
</evidence>
<dbReference type="EMBL" id="JARK01000013">
    <property type="protein sequence ID" value="EYC45908.1"/>
    <property type="molecule type" value="Genomic_DNA"/>
</dbReference>
<sequence length="162" mass="18295">MIPSVLALPDFLPFARIFVILTASSYVYAQSCREGDLSVLRREYQVCTFSQHIPSDCTFTAAPSYGIRNYSLSEISRGVESCIFEKSTISCTCLGNMCNERKHVKAASLVGRDTEENRYVVIFPLPRVVQQTTRVGSARFRPLSTAVWSSLYLFWTIQHSFS</sequence>
<organism evidence="2 3">
    <name type="scientific">Ancylostoma ceylanicum</name>
    <dbReference type="NCBI Taxonomy" id="53326"/>
    <lineage>
        <taxon>Eukaryota</taxon>
        <taxon>Metazoa</taxon>
        <taxon>Ecdysozoa</taxon>
        <taxon>Nematoda</taxon>
        <taxon>Chromadorea</taxon>
        <taxon>Rhabditida</taxon>
        <taxon>Rhabditina</taxon>
        <taxon>Rhabditomorpha</taxon>
        <taxon>Strongyloidea</taxon>
        <taxon>Ancylostomatidae</taxon>
        <taxon>Ancylostomatinae</taxon>
        <taxon>Ancylostoma</taxon>
    </lineage>
</organism>
<evidence type="ECO:0000313" key="2">
    <source>
        <dbReference type="EMBL" id="EYC45908.1"/>
    </source>
</evidence>
<feature type="chain" id="PRO_5001495319" description="Phlebovirus glycoprotein G2 fusion domain-containing protein" evidence="1">
    <location>
        <begin position="30"/>
        <end position="162"/>
    </location>
</feature>
<protein>
    <recommendedName>
        <fullName evidence="4">Phlebovirus glycoprotein G2 fusion domain-containing protein</fullName>
    </recommendedName>
</protein>
<reference evidence="3" key="1">
    <citation type="journal article" date="2015" name="Nat. Genet.">
        <title>The genome and transcriptome of the zoonotic hookworm Ancylostoma ceylanicum identify infection-specific gene families.</title>
        <authorList>
            <person name="Schwarz E.M."/>
            <person name="Hu Y."/>
            <person name="Antoshechkin I."/>
            <person name="Miller M.M."/>
            <person name="Sternberg P.W."/>
            <person name="Aroian R.V."/>
        </authorList>
    </citation>
    <scope>NUCLEOTIDE SEQUENCE</scope>
    <source>
        <strain evidence="3">HY135</strain>
    </source>
</reference>
<proteinExistence type="predicted"/>
<name>A0A016X3S8_9BILA</name>
<evidence type="ECO:0000256" key="1">
    <source>
        <dbReference type="SAM" id="SignalP"/>
    </source>
</evidence>
<feature type="signal peptide" evidence="1">
    <location>
        <begin position="1"/>
        <end position="29"/>
    </location>
</feature>
<keyword evidence="1" id="KW-0732">Signal</keyword>